<sequence>MTTSIAYGDDIFCQDIAVLVSGESSPHSPSSGSDSTKKRRRSTILDELKYLRAKHDELSTQLEQLQAITSMVPIESKWASRAATQAQAAQQALHENAQLQGLLGDQMKLLATLQRAFARRPKLCAFSGMALWKRASLGPTNRHATLDRILDDHLGKLSTEYVRRDLHTHEASRERYAHVQLEEESDEASLVMHTTVCHSWPVPFTQLAELLWGMITAPMPEECGVSSTLKESFGTEMTYAHYVADNFPALFPPIQSRIAARKYVEASRVVLVWRTILEDALMPWNPQQLVGNEATWMVVSDQGDGTCRLLTYAQMRPPVLPPNATDESLSLPPGVFTECFLGHFQQGAGMFEALIQNKLAAAAP</sequence>
<gene>
    <name evidence="1" type="ORF">SPRG_12749</name>
</gene>
<reference evidence="1 2" key="1">
    <citation type="journal article" date="2013" name="PLoS Genet.">
        <title>Distinctive expansion of potential virulence genes in the genome of the oomycete fish pathogen Saprolegnia parasitica.</title>
        <authorList>
            <person name="Jiang R.H."/>
            <person name="de Bruijn I."/>
            <person name="Haas B.J."/>
            <person name="Belmonte R."/>
            <person name="Lobach L."/>
            <person name="Christie J."/>
            <person name="van den Ackerveken G."/>
            <person name="Bottin A."/>
            <person name="Bulone V."/>
            <person name="Diaz-Moreno S.M."/>
            <person name="Dumas B."/>
            <person name="Fan L."/>
            <person name="Gaulin E."/>
            <person name="Govers F."/>
            <person name="Grenville-Briggs L.J."/>
            <person name="Horner N.R."/>
            <person name="Levin J.Z."/>
            <person name="Mammella M."/>
            <person name="Meijer H.J."/>
            <person name="Morris P."/>
            <person name="Nusbaum C."/>
            <person name="Oome S."/>
            <person name="Phillips A.J."/>
            <person name="van Rooyen D."/>
            <person name="Rzeszutek E."/>
            <person name="Saraiva M."/>
            <person name="Secombes C.J."/>
            <person name="Seidl M.F."/>
            <person name="Snel B."/>
            <person name="Stassen J.H."/>
            <person name="Sykes S."/>
            <person name="Tripathy S."/>
            <person name="van den Berg H."/>
            <person name="Vega-Arreguin J.C."/>
            <person name="Wawra S."/>
            <person name="Young S.K."/>
            <person name="Zeng Q."/>
            <person name="Dieguez-Uribeondo J."/>
            <person name="Russ C."/>
            <person name="Tyler B.M."/>
            <person name="van West P."/>
        </authorList>
    </citation>
    <scope>NUCLEOTIDE SEQUENCE [LARGE SCALE GENOMIC DNA]</scope>
    <source>
        <strain evidence="1 2">CBS 223.65</strain>
    </source>
</reference>
<keyword evidence="2" id="KW-1185">Reference proteome</keyword>
<dbReference type="KEGG" id="spar:SPRG_12749"/>
<dbReference type="OrthoDB" id="73069at2759"/>
<dbReference type="GeneID" id="24134684"/>
<dbReference type="Proteomes" id="UP000030745">
    <property type="component" value="Unassembled WGS sequence"/>
</dbReference>
<protein>
    <recommendedName>
        <fullName evidence="3">START domain-containing protein</fullName>
    </recommendedName>
</protein>
<dbReference type="VEuPathDB" id="FungiDB:SPRG_12749"/>
<name>A0A067C6M4_SAPPC</name>
<dbReference type="RefSeq" id="XP_012206854.1">
    <property type="nucleotide sequence ID" value="XM_012351464.1"/>
</dbReference>
<organism evidence="1 2">
    <name type="scientific">Saprolegnia parasitica (strain CBS 223.65)</name>
    <dbReference type="NCBI Taxonomy" id="695850"/>
    <lineage>
        <taxon>Eukaryota</taxon>
        <taxon>Sar</taxon>
        <taxon>Stramenopiles</taxon>
        <taxon>Oomycota</taxon>
        <taxon>Saprolegniomycetes</taxon>
        <taxon>Saprolegniales</taxon>
        <taxon>Saprolegniaceae</taxon>
        <taxon>Saprolegnia</taxon>
    </lineage>
</organism>
<dbReference type="AlphaFoldDB" id="A0A067C6M4"/>
<evidence type="ECO:0000313" key="1">
    <source>
        <dbReference type="EMBL" id="KDO22467.1"/>
    </source>
</evidence>
<dbReference type="EMBL" id="KK583268">
    <property type="protein sequence ID" value="KDO22467.1"/>
    <property type="molecule type" value="Genomic_DNA"/>
</dbReference>
<accession>A0A067C6M4</accession>
<evidence type="ECO:0008006" key="3">
    <source>
        <dbReference type="Google" id="ProtNLM"/>
    </source>
</evidence>
<dbReference type="STRING" id="695850.A0A067C6M4"/>
<evidence type="ECO:0000313" key="2">
    <source>
        <dbReference type="Proteomes" id="UP000030745"/>
    </source>
</evidence>
<proteinExistence type="predicted"/>